<evidence type="ECO:0000259" key="5">
    <source>
        <dbReference type="Pfam" id="PF08281"/>
    </source>
</evidence>
<dbReference type="InterPro" id="IPR013249">
    <property type="entry name" value="RNA_pol_sigma70_r4_t2"/>
</dbReference>
<organism evidence="6 7">
    <name type="scientific">Allofournierella massiliensis</name>
    <dbReference type="NCBI Taxonomy" id="1650663"/>
    <lineage>
        <taxon>Bacteria</taxon>
        <taxon>Bacillati</taxon>
        <taxon>Bacillota</taxon>
        <taxon>Clostridia</taxon>
        <taxon>Eubacteriales</taxon>
        <taxon>Oscillospiraceae</taxon>
        <taxon>Allofournierella</taxon>
    </lineage>
</organism>
<dbReference type="InterPro" id="IPR013325">
    <property type="entry name" value="RNA_pol_sigma_r2"/>
</dbReference>
<dbReference type="SUPFAM" id="SSF88946">
    <property type="entry name" value="Sigma2 domain of RNA polymerase sigma factors"/>
    <property type="match status" value="1"/>
</dbReference>
<evidence type="ECO:0000256" key="4">
    <source>
        <dbReference type="ARBA" id="ARBA00023163"/>
    </source>
</evidence>
<dbReference type="CDD" id="cd06171">
    <property type="entry name" value="Sigma70_r4"/>
    <property type="match status" value="1"/>
</dbReference>
<dbReference type="InterPro" id="IPR014284">
    <property type="entry name" value="RNA_pol_sigma-70_dom"/>
</dbReference>
<feature type="domain" description="RNA polymerase sigma factor 70 region 4 type 2" evidence="5">
    <location>
        <begin position="117"/>
        <end position="168"/>
    </location>
</feature>
<keyword evidence="2" id="KW-0805">Transcription regulation</keyword>
<dbReference type="PANTHER" id="PTHR43133">
    <property type="entry name" value="RNA POLYMERASE ECF-TYPE SIGMA FACTO"/>
    <property type="match status" value="1"/>
</dbReference>
<evidence type="ECO:0000256" key="3">
    <source>
        <dbReference type="ARBA" id="ARBA00023082"/>
    </source>
</evidence>
<comment type="caution">
    <text evidence="6">The sequence shown here is derived from an EMBL/GenBank/DDBJ whole genome shotgun (WGS) entry which is preliminary data.</text>
</comment>
<keyword evidence="3" id="KW-0731">Sigma factor</keyword>
<evidence type="ECO:0000313" key="7">
    <source>
        <dbReference type="Proteomes" id="UP001529380"/>
    </source>
</evidence>
<dbReference type="InterPro" id="IPR036388">
    <property type="entry name" value="WH-like_DNA-bd_sf"/>
</dbReference>
<keyword evidence="7" id="KW-1185">Reference proteome</keyword>
<comment type="similarity">
    <text evidence="1">Belongs to the sigma-70 factor family. ECF subfamily.</text>
</comment>
<name>A0ABT7USZ0_9FIRM</name>
<evidence type="ECO:0000256" key="2">
    <source>
        <dbReference type="ARBA" id="ARBA00023015"/>
    </source>
</evidence>
<dbReference type="EMBL" id="JAUDCL010000025">
    <property type="protein sequence ID" value="MDM8202008.1"/>
    <property type="molecule type" value="Genomic_DNA"/>
</dbReference>
<proteinExistence type="inferred from homology"/>
<dbReference type="Pfam" id="PF08281">
    <property type="entry name" value="Sigma70_r4_2"/>
    <property type="match status" value="1"/>
</dbReference>
<dbReference type="Gene3D" id="1.10.1740.10">
    <property type="match status" value="1"/>
</dbReference>
<dbReference type="Proteomes" id="UP001529380">
    <property type="component" value="Unassembled WGS sequence"/>
</dbReference>
<sequence length="190" mass="22450">MMTFNDNPSDSPTIEKFFEKEYDGLLRYALHIADNNQEIALDAVADSFKTIIANYDRYRDYAYGRLFKYMMSMVRNKVFKELAARNRFYLTDTLEDVPGEDNEDPMRTYFKSVDETLIDRCIEKLSPKQQMALKMYYFDDASLEDVGRALDVSAESARVTLWRIRKRLKSLYLKEEELRWSKDESKESGT</sequence>
<evidence type="ECO:0000313" key="6">
    <source>
        <dbReference type="EMBL" id="MDM8202008.1"/>
    </source>
</evidence>
<dbReference type="InterPro" id="IPR039425">
    <property type="entry name" value="RNA_pol_sigma-70-like"/>
</dbReference>
<accession>A0ABT7USZ0</accession>
<keyword evidence="4" id="KW-0804">Transcription</keyword>
<dbReference type="InterPro" id="IPR013324">
    <property type="entry name" value="RNA_pol_sigma_r3/r4-like"/>
</dbReference>
<dbReference type="PANTHER" id="PTHR43133:SF46">
    <property type="entry name" value="RNA POLYMERASE SIGMA-70 FACTOR ECF SUBFAMILY"/>
    <property type="match status" value="1"/>
</dbReference>
<reference evidence="6 7" key="1">
    <citation type="submission" date="2023-06" db="EMBL/GenBank/DDBJ databases">
        <title>Identification and characterization of horizontal gene transfer across gut microbiota members of farm animals based on homology search.</title>
        <authorList>
            <person name="Schwarzerova J."/>
            <person name="Nykrynova M."/>
            <person name="Jureckova K."/>
            <person name="Cejkova D."/>
            <person name="Rychlik I."/>
        </authorList>
    </citation>
    <scope>NUCLEOTIDE SEQUENCE [LARGE SCALE GENOMIC DNA]</scope>
    <source>
        <strain evidence="6 7">ET340</strain>
    </source>
</reference>
<gene>
    <name evidence="6" type="ORF">QUW08_12000</name>
</gene>
<evidence type="ECO:0000256" key="1">
    <source>
        <dbReference type="ARBA" id="ARBA00010641"/>
    </source>
</evidence>
<dbReference type="NCBIfam" id="TIGR02937">
    <property type="entry name" value="sigma70-ECF"/>
    <property type="match status" value="1"/>
</dbReference>
<dbReference type="SUPFAM" id="SSF88659">
    <property type="entry name" value="Sigma3 and sigma4 domains of RNA polymerase sigma factors"/>
    <property type="match status" value="1"/>
</dbReference>
<protein>
    <submittedName>
        <fullName evidence="6">Sigma-70 family RNA polymerase sigma factor</fullName>
    </submittedName>
</protein>
<dbReference type="RefSeq" id="WP_289600406.1">
    <property type="nucleotide sequence ID" value="NZ_JAUDCL010000025.1"/>
</dbReference>
<dbReference type="Gene3D" id="1.10.10.10">
    <property type="entry name" value="Winged helix-like DNA-binding domain superfamily/Winged helix DNA-binding domain"/>
    <property type="match status" value="1"/>
</dbReference>